<proteinExistence type="predicted"/>
<evidence type="ECO:0008006" key="3">
    <source>
        <dbReference type="Google" id="ProtNLM"/>
    </source>
</evidence>
<dbReference type="AlphaFoldDB" id="A0AAX3BA32"/>
<dbReference type="EMBL" id="CP073355">
    <property type="protein sequence ID" value="URA09072.1"/>
    <property type="molecule type" value="Genomic_DNA"/>
</dbReference>
<dbReference type="RefSeq" id="WP_271434198.1">
    <property type="nucleotide sequence ID" value="NZ_CP073355.1"/>
</dbReference>
<dbReference type="Proteomes" id="UP001056539">
    <property type="component" value="Chromosome"/>
</dbReference>
<keyword evidence="2" id="KW-1185">Reference proteome</keyword>
<evidence type="ECO:0000313" key="2">
    <source>
        <dbReference type="Proteomes" id="UP001056539"/>
    </source>
</evidence>
<dbReference type="Pfam" id="PF03783">
    <property type="entry name" value="CsgG"/>
    <property type="match status" value="1"/>
</dbReference>
<accession>A0AAX3BA32</accession>
<protein>
    <recommendedName>
        <fullName evidence="3">FlgO domain-containing protein</fullName>
    </recommendedName>
</protein>
<dbReference type="KEGG" id="taqu:KDW03_06070"/>
<evidence type="ECO:0000313" key="1">
    <source>
        <dbReference type="EMBL" id="URA09072.1"/>
    </source>
</evidence>
<gene>
    <name evidence="1" type="ORF">KDW03_06070</name>
</gene>
<name>A0AAX3BA32_9SPIR</name>
<dbReference type="InterPro" id="IPR005534">
    <property type="entry name" value="Curli_assmbl/transp-comp_CsgG"/>
</dbReference>
<reference evidence="1" key="1">
    <citation type="submission" date="2021-04" db="EMBL/GenBank/DDBJ databases">
        <authorList>
            <person name="Postec A."/>
        </authorList>
    </citation>
    <scope>NUCLEOTIDE SEQUENCE</scope>
    <source>
        <strain evidence="1">F1F22</strain>
    </source>
</reference>
<sequence>MMIKKRFFSLWMFLTGILLFAQNTIIAQETHRMRIAVVEFELRGDPIEIKDIEKIVPEFLITELQKIKKYEIEERLLLAKVLQEQKLSATGLITEETAVKIGQLFGVEALVSGTIISFENEIIINARIISTTTGEIISSAMVKFTNRKNSKKILKFSPISFAAYLRKNFRRSKKFKK</sequence>
<reference evidence="1" key="2">
    <citation type="submission" date="2022-06" db="EMBL/GenBank/DDBJ databases">
        <title>Thermospira aquatica gen. nov., sp. nov.</title>
        <authorList>
            <person name="Ben Ali Gam Z."/>
            <person name="Labat M."/>
        </authorList>
    </citation>
    <scope>NUCLEOTIDE SEQUENCE</scope>
    <source>
        <strain evidence="1">F1F22</strain>
    </source>
</reference>
<dbReference type="Gene3D" id="3.40.50.10610">
    <property type="entry name" value="ABC-type transport auxiliary lipoprotein component"/>
    <property type="match status" value="1"/>
</dbReference>
<organism evidence="1 2">
    <name type="scientific">Thermospira aquatica</name>
    <dbReference type="NCBI Taxonomy" id="2828656"/>
    <lineage>
        <taxon>Bacteria</taxon>
        <taxon>Pseudomonadati</taxon>
        <taxon>Spirochaetota</taxon>
        <taxon>Spirochaetia</taxon>
        <taxon>Brevinematales</taxon>
        <taxon>Thermospiraceae</taxon>
        <taxon>Thermospira</taxon>
    </lineage>
</organism>
<dbReference type="GO" id="GO:0030288">
    <property type="term" value="C:outer membrane-bounded periplasmic space"/>
    <property type="evidence" value="ECO:0007669"/>
    <property type="project" value="InterPro"/>
</dbReference>